<dbReference type="RefSeq" id="WP_024023141.1">
    <property type="nucleotide sequence ID" value="NZ_AYOZ01000006.1"/>
</dbReference>
<evidence type="ECO:0000313" key="2">
    <source>
        <dbReference type="Proteomes" id="UP000018857"/>
    </source>
</evidence>
<evidence type="ECO:0000313" key="1">
    <source>
        <dbReference type="EMBL" id="ETI61551.1"/>
    </source>
</evidence>
<evidence type="ECO:0008006" key="3">
    <source>
        <dbReference type="Google" id="ProtNLM"/>
    </source>
</evidence>
<dbReference type="PATRIC" id="fig|1208321.3.peg.957"/>
<reference evidence="1 2" key="1">
    <citation type="journal article" date="2014" name="Genome Announc.">
        <title>Draft Genome Sequence of Marinomonas sp. Strain D104, a Polycyclic Aromatic Hydrocarbon-Degrading Bacterium from the Deep-Sea Sediment of the Arctic Ocean.</title>
        <authorList>
            <person name="Dong C."/>
            <person name="Bai X."/>
            <person name="Lai Q."/>
            <person name="Xie Y."/>
            <person name="Chen X."/>
            <person name="Shao Z."/>
        </authorList>
    </citation>
    <scope>NUCLEOTIDE SEQUENCE [LARGE SCALE GENOMIC DNA]</scope>
    <source>
        <strain evidence="1 2">D104</strain>
    </source>
</reference>
<dbReference type="EMBL" id="AYOZ01000006">
    <property type="protein sequence ID" value="ETI61551.1"/>
    <property type="molecule type" value="Genomic_DNA"/>
</dbReference>
<protein>
    <recommendedName>
        <fullName evidence="3">Flagellar protein FliT</fullName>
    </recommendedName>
</protein>
<sequence length="97" mass="11241">MFDMSHLTELSATLEQSVIEKDIEKIQLLCEENDRFILTIQPLENPVDNGKVKRFILLHQAATQLIRDVHAEMQKQLYQTNKTRKGVSKYKGVKNAE</sequence>
<name>W1RWF1_9GAMM</name>
<dbReference type="OrthoDB" id="6105939at2"/>
<proteinExistence type="predicted"/>
<accession>W1RWF1</accession>
<gene>
    <name evidence="1" type="ORF">D104_04800</name>
</gene>
<dbReference type="AlphaFoldDB" id="W1RWF1"/>
<dbReference type="Proteomes" id="UP000018857">
    <property type="component" value="Unassembled WGS sequence"/>
</dbReference>
<dbReference type="STRING" id="1208321.D104_04800"/>
<keyword evidence="2" id="KW-1185">Reference proteome</keyword>
<comment type="caution">
    <text evidence="1">The sequence shown here is derived from an EMBL/GenBank/DDBJ whole genome shotgun (WGS) entry which is preliminary data.</text>
</comment>
<organism evidence="1 2">
    <name type="scientific">Marinomonas profundimaris</name>
    <dbReference type="NCBI Taxonomy" id="1208321"/>
    <lineage>
        <taxon>Bacteria</taxon>
        <taxon>Pseudomonadati</taxon>
        <taxon>Pseudomonadota</taxon>
        <taxon>Gammaproteobacteria</taxon>
        <taxon>Oceanospirillales</taxon>
        <taxon>Oceanospirillaceae</taxon>
        <taxon>Marinomonas</taxon>
    </lineage>
</organism>